<dbReference type="Gene3D" id="3.90.180.10">
    <property type="entry name" value="Medium-chain alcohol dehydrogenases, catalytic domain"/>
    <property type="match status" value="1"/>
</dbReference>
<dbReference type="Pfam" id="PF16884">
    <property type="entry name" value="ADH_N_2"/>
    <property type="match status" value="1"/>
</dbReference>
<evidence type="ECO:0000259" key="2">
    <source>
        <dbReference type="Pfam" id="PF16884"/>
    </source>
</evidence>
<sequence length="129" mass="14044">MTTIATNHCFRLRKRPVGRVTDTDLELVEETIPSLEAGEALLRTLYLSIDPFNRVCMDEKPSYTEPVPLDGVMRGVGIGQVVESRRSDMAAGDLVLGYTGWQEYAVASGPGEFSPWTVLPSPPPAPIPA</sequence>
<evidence type="ECO:0000313" key="3">
    <source>
        <dbReference type="EMBL" id="TDD81351.1"/>
    </source>
</evidence>
<feature type="non-terminal residue" evidence="3">
    <location>
        <position position="129"/>
    </location>
</feature>
<protein>
    <submittedName>
        <fullName evidence="3">NADP-dependent oxidoreductase</fullName>
    </submittedName>
</protein>
<keyword evidence="1" id="KW-0560">Oxidoreductase</keyword>
<dbReference type="GO" id="GO:0016628">
    <property type="term" value="F:oxidoreductase activity, acting on the CH-CH group of donors, NAD or NADP as acceptor"/>
    <property type="evidence" value="ECO:0007669"/>
    <property type="project" value="InterPro"/>
</dbReference>
<dbReference type="AlphaFoldDB" id="A0A4R5B671"/>
<dbReference type="InterPro" id="IPR011032">
    <property type="entry name" value="GroES-like_sf"/>
</dbReference>
<dbReference type="PANTHER" id="PTHR43205:SF7">
    <property type="entry name" value="PROSTAGLANDIN REDUCTASE 1"/>
    <property type="match status" value="1"/>
</dbReference>
<dbReference type="Proteomes" id="UP000295578">
    <property type="component" value="Unassembled WGS sequence"/>
</dbReference>
<dbReference type="InterPro" id="IPR045010">
    <property type="entry name" value="MDR_fam"/>
</dbReference>
<dbReference type="InterPro" id="IPR041694">
    <property type="entry name" value="ADH_N_2"/>
</dbReference>
<evidence type="ECO:0000256" key="1">
    <source>
        <dbReference type="ARBA" id="ARBA00023002"/>
    </source>
</evidence>
<evidence type="ECO:0000313" key="4">
    <source>
        <dbReference type="Proteomes" id="UP000295578"/>
    </source>
</evidence>
<proteinExistence type="predicted"/>
<keyword evidence="4" id="KW-1185">Reference proteome</keyword>
<organism evidence="3 4">
    <name type="scientific">Actinomadura darangshiensis</name>
    <dbReference type="NCBI Taxonomy" id="705336"/>
    <lineage>
        <taxon>Bacteria</taxon>
        <taxon>Bacillati</taxon>
        <taxon>Actinomycetota</taxon>
        <taxon>Actinomycetes</taxon>
        <taxon>Streptosporangiales</taxon>
        <taxon>Thermomonosporaceae</taxon>
        <taxon>Actinomadura</taxon>
    </lineage>
</organism>
<dbReference type="SUPFAM" id="SSF50129">
    <property type="entry name" value="GroES-like"/>
    <property type="match status" value="1"/>
</dbReference>
<gene>
    <name evidence="3" type="ORF">E1293_18960</name>
</gene>
<accession>A0A4R5B671</accession>
<reference evidence="3 4" key="1">
    <citation type="submission" date="2019-03" db="EMBL/GenBank/DDBJ databases">
        <title>Draft genome sequences of novel Actinobacteria.</title>
        <authorList>
            <person name="Sahin N."/>
            <person name="Ay H."/>
            <person name="Saygin H."/>
        </authorList>
    </citation>
    <scope>NUCLEOTIDE SEQUENCE [LARGE SCALE GENOMIC DNA]</scope>
    <source>
        <strain evidence="3 4">DSM 45941</strain>
    </source>
</reference>
<dbReference type="PANTHER" id="PTHR43205">
    <property type="entry name" value="PROSTAGLANDIN REDUCTASE"/>
    <property type="match status" value="1"/>
</dbReference>
<feature type="domain" description="Oxidoreductase N-terminal" evidence="2">
    <location>
        <begin position="9"/>
        <end position="110"/>
    </location>
</feature>
<dbReference type="EMBL" id="SMKY01000079">
    <property type="protein sequence ID" value="TDD81351.1"/>
    <property type="molecule type" value="Genomic_DNA"/>
</dbReference>
<comment type="caution">
    <text evidence="3">The sequence shown here is derived from an EMBL/GenBank/DDBJ whole genome shotgun (WGS) entry which is preliminary data.</text>
</comment>
<name>A0A4R5B671_9ACTN</name>